<evidence type="ECO:0000313" key="11">
    <source>
        <dbReference type="EnsemblMetazoa" id="PPAI010006-PA"/>
    </source>
</evidence>
<evidence type="ECO:0000313" key="12">
    <source>
        <dbReference type="Proteomes" id="UP000092462"/>
    </source>
</evidence>
<dbReference type="AlphaFoldDB" id="A0A1B0DNG1"/>
<comment type="subcellular location">
    <subcellularLocation>
        <location evidence="1">Nucleus</location>
    </subcellularLocation>
</comment>
<dbReference type="VEuPathDB" id="VectorBase:PPAI010006"/>
<accession>A0A1B0DNG1</accession>
<dbReference type="PROSITE" id="PS00028">
    <property type="entry name" value="ZINC_FINGER_C2H2_1"/>
    <property type="match status" value="2"/>
</dbReference>
<protein>
    <recommendedName>
        <fullName evidence="10">C2H2-type domain-containing protein</fullName>
    </recommendedName>
</protein>
<proteinExistence type="predicted"/>
<evidence type="ECO:0000256" key="7">
    <source>
        <dbReference type="ARBA" id="ARBA00023125"/>
    </source>
</evidence>
<feature type="domain" description="C2H2-type" evidence="10">
    <location>
        <begin position="73"/>
        <end position="97"/>
    </location>
</feature>
<dbReference type="InterPro" id="IPR013087">
    <property type="entry name" value="Znf_C2H2_type"/>
</dbReference>
<reference evidence="11" key="1">
    <citation type="submission" date="2022-08" db="UniProtKB">
        <authorList>
            <consortium name="EnsemblMetazoa"/>
        </authorList>
    </citation>
    <scope>IDENTIFICATION</scope>
    <source>
        <strain evidence="11">Israel</strain>
    </source>
</reference>
<feature type="domain" description="C2H2-type" evidence="10">
    <location>
        <begin position="45"/>
        <end position="72"/>
    </location>
</feature>
<evidence type="ECO:0000256" key="2">
    <source>
        <dbReference type="ARBA" id="ARBA00022723"/>
    </source>
</evidence>
<dbReference type="GO" id="GO:0003677">
    <property type="term" value="F:DNA binding"/>
    <property type="evidence" value="ECO:0007669"/>
    <property type="project" value="UniProtKB-KW"/>
</dbReference>
<keyword evidence="7" id="KW-0238">DNA-binding</keyword>
<dbReference type="VEuPathDB" id="VectorBase:PPAPM1_004901"/>
<dbReference type="Pfam" id="PF00096">
    <property type="entry name" value="zf-C2H2"/>
    <property type="match status" value="2"/>
</dbReference>
<dbReference type="InterPro" id="IPR036236">
    <property type="entry name" value="Znf_C2H2_sf"/>
</dbReference>
<evidence type="ECO:0000256" key="4">
    <source>
        <dbReference type="ARBA" id="ARBA00022771"/>
    </source>
</evidence>
<dbReference type="Gene3D" id="3.30.160.60">
    <property type="entry name" value="Classic Zinc Finger"/>
    <property type="match status" value="2"/>
</dbReference>
<keyword evidence="3" id="KW-0677">Repeat</keyword>
<dbReference type="SMART" id="SM00355">
    <property type="entry name" value="ZnF_C2H2"/>
    <property type="match status" value="2"/>
</dbReference>
<evidence type="ECO:0000259" key="10">
    <source>
        <dbReference type="PROSITE" id="PS50157"/>
    </source>
</evidence>
<evidence type="ECO:0000256" key="6">
    <source>
        <dbReference type="ARBA" id="ARBA00023015"/>
    </source>
</evidence>
<dbReference type="Proteomes" id="UP000092462">
    <property type="component" value="Unassembled WGS sequence"/>
</dbReference>
<keyword evidence="4" id="KW-0863">Zinc-finger</keyword>
<dbReference type="EnsemblMetazoa" id="PPAI010006-RA">
    <property type="protein sequence ID" value="PPAI010006-PA"/>
    <property type="gene ID" value="PPAI010006"/>
</dbReference>
<dbReference type="InterPro" id="IPR050331">
    <property type="entry name" value="Zinc_finger"/>
</dbReference>
<dbReference type="PANTHER" id="PTHR16515:SF49">
    <property type="entry name" value="GASTRULA ZINC FINGER PROTEIN XLCGF49.1-LIKE-RELATED"/>
    <property type="match status" value="1"/>
</dbReference>
<keyword evidence="5" id="KW-0862">Zinc</keyword>
<evidence type="ECO:0000256" key="1">
    <source>
        <dbReference type="ARBA" id="ARBA00004123"/>
    </source>
</evidence>
<dbReference type="EMBL" id="AJVK01017531">
    <property type="status" value="NOT_ANNOTATED_CDS"/>
    <property type="molecule type" value="Genomic_DNA"/>
</dbReference>
<dbReference type="GO" id="GO:0005634">
    <property type="term" value="C:nucleus"/>
    <property type="evidence" value="ECO:0007669"/>
    <property type="project" value="UniProtKB-SubCell"/>
</dbReference>
<dbReference type="GO" id="GO:0010468">
    <property type="term" value="P:regulation of gene expression"/>
    <property type="evidence" value="ECO:0007669"/>
    <property type="project" value="TreeGrafter"/>
</dbReference>
<evidence type="ECO:0000256" key="8">
    <source>
        <dbReference type="ARBA" id="ARBA00023163"/>
    </source>
</evidence>
<organism evidence="11 12">
    <name type="scientific">Phlebotomus papatasi</name>
    <name type="common">Sandfly</name>
    <dbReference type="NCBI Taxonomy" id="29031"/>
    <lineage>
        <taxon>Eukaryota</taxon>
        <taxon>Metazoa</taxon>
        <taxon>Ecdysozoa</taxon>
        <taxon>Arthropoda</taxon>
        <taxon>Hexapoda</taxon>
        <taxon>Insecta</taxon>
        <taxon>Pterygota</taxon>
        <taxon>Neoptera</taxon>
        <taxon>Endopterygota</taxon>
        <taxon>Diptera</taxon>
        <taxon>Nematocera</taxon>
        <taxon>Psychodoidea</taxon>
        <taxon>Psychodidae</taxon>
        <taxon>Phlebotomus</taxon>
        <taxon>Phlebotomus</taxon>
    </lineage>
</organism>
<name>A0A1B0DNG1_PHLPP</name>
<evidence type="ECO:0000256" key="5">
    <source>
        <dbReference type="ARBA" id="ARBA00022833"/>
    </source>
</evidence>
<keyword evidence="8" id="KW-0804">Transcription</keyword>
<dbReference type="GO" id="GO:0008270">
    <property type="term" value="F:zinc ion binding"/>
    <property type="evidence" value="ECO:0007669"/>
    <property type="project" value="UniProtKB-KW"/>
</dbReference>
<dbReference type="Pfam" id="PF13912">
    <property type="entry name" value="zf-C2H2_6"/>
    <property type="match status" value="1"/>
</dbReference>
<keyword evidence="2" id="KW-0479">Metal-binding</keyword>
<keyword evidence="9" id="KW-0539">Nucleus</keyword>
<evidence type="ECO:0000256" key="9">
    <source>
        <dbReference type="ARBA" id="ARBA00023242"/>
    </source>
</evidence>
<evidence type="ECO:0000256" key="3">
    <source>
        <dbReference type="ARBA" id="ARBA00022737"/>
    </source>
</evidence>
<keyword evidence="6" id="KW-0805">Transcription regulation</keyword>
<dbReference type="PANTHER" id="PTHR16515">
    <property type="entry name" value="PR DOMAIN ZINC FINGER PROTEIN"/>
    <property type="match status" value="1"/>
</dbReference>
<keyword evidence="12" id="KW-1185">Reference proteome</keyword>
<dbReference type="PROSITE" id="PS50157">
    <property type="entry name" value="ZINC_FINGER_C2H2_2"/>
    <property type="match status" value="2"/>
</dbReference>
<dbReference type="SUPFAM" id="SSF57667">
    <property type="entry name" value="beta-beta-alpha zinc fingers"/>
    <property type="match status" value="1"/>
</dbReference>
<sequence>MIQDQIPEVYKESYVQIQNPQAIQQTQEIIQFVITEIAEIRERKHVCKFCSKAFTQYSSLSEHVVTHSAERNYKCSLCPAAFKSAKRLKRHTAETHSEGFYPCTICNKSFPA</sequence>